<dbReference type="EMBL" id="AZBU02000004">
    <property type="protein sequence ID" value="TKR83182.1"/>
    <property type="molecule type" value="Genomic_DNA"/>
</dbReference>
<evidence type="ECO:0000313" key="1">
    <source>
        <dbReference type="EMBL" id="TKR83182.1"/>
    </source>
</evidence>
<reference evidence="1 2" key="2">
    <citation type="journal article" date="2019" name="G3 (Bethesda)">
        <title>Hybrid Assembly of the Genome of the Entomopathogenic Nematode Steinernema carpocapsae Identifies the X-Chromosome.</title>
        <authorList>
            <person name="Serra L."/>
            <person name="Macchietto M."/>
            <person name="Macias-Munoz A."/>
            <person name="McGill C.J."/>
            <person name="Rodriguez I.M."/>
            <person name="Rodriguez B."/>
            <person name="Murad R."/>
            <person name="Mortazavi A."/>
        </authorList>
    </citation>
    <scope>NUCLEOTIDE SEQUENCE [LARGE SCALE GENOMIC DNA]</scope>
    <source>
        <strain evidence="1 2">ALL</strain>
    </source>
</reference>
<evidence type="ECO:0008006" key="3">
    <source>
        <dbReference type="Google" id="ProtNLM"/>
    </source>
</evidence>
<comment type="caution">
    <text evidence="1">The sequence shown here is derived from an EMBL/GenBank/DDBJ whole genome shotgun (WGS) entry which is preliminary data.</text>
</comment>
<keyword evidence="2" id="KW-1185">Reference proteome</keyword>
<evidence type="ECO:0000313" key="2">
    <source>
        <dbReference type="Proteomes" id="UP000298663"/>
    </source>
</evidence>
<protein>
    <recommendedName>
        <fullName evidence="3">BESS domain-containing protein</fullName>
    </recommendedName>
</protein>
<dbReference type="Proteomes" id="UP000298663">
    <property type="component" value="Unassembled WGS sequence"/>
</dbReference>
<sequence>MKFLDGVSTIRSLRGGRNEYQNSLLKLLEKTDAALDKEEANHSPNYHFGMEVSRTLDELSTEEQARKKMKIMKILYELSNDN</sequence>
<dbReference type="AlphaFoldDB" id="A0A4U5NK80"/>
<gene>
    <name evidence="1" type="ORF">L596_016812</name>
</gene>
<reference evidence="1 2" key="1">
    <citation type="journal article" date="2015" name="Genome Biol.">
        <title>Comparative genomics of Steinernema reveals deeply conserved gene regulatory networks.</title>
        <authorList>
            <person name="Dillman A.R."/>
            <person name="Macchietto M."/>
            <person name="Porter C.F."/>
            <person name="Rogers A."/>
            <person name="Williams B."/>
            <person name="Antoshechkin I."/>
            <person name="Lee M.M."/>
            <person name="Goodwin Z."/>
            <person name="Lu X."/>
            <person name="Lewis E.E."/>
            <person name="Goodrich-Blair H."/>
            <person name="Stock S.P."/>
            <person name="Adams B.J."/>
            <person name="Sternberg P.W."/>
            <person name="Mortazavi A."/>
        </authorList>
    </citation>
    <scope>NUCLEOTIDE SEQUENCE [LARGE SCALE GENOMIC DNA]</scope>
    <source>
        <strain evidence="1 2">ALL</strain>
    </source>
</reference>
<accession>A0A4U5NK80</accession>
<organism evidence="1 2">
    <name type="scientific">Steinernema carpocapsae</name>
    <name type="common">Entomopathogenic nematode</name>
    <dbReference type="NCBI Taxonomy" id="34508"/>
    <lineage>
        <taxon>Eukaryota</taxon>
        <taxon>Metazoa</taxon>
        <taxon>Ecdysozoa</taxon>
        <taxon>Nematoda</taxon>
        <taxon>Chromadorea</taxon>
        <taxon>Rhabditida</taxon>
        <taxon>Tylenchina</taxon>
        <taxon>Panagrolaimomorpha</taxon>
        <taxon>Strongyloidoidea</taxon>
        <taxon>Steinernematidae</taxon>
        <taxon>Steinernema</taxon>
    </lineage>
</organism>
<proteinExistence type="predicted"/>
<name>A0A4U5NK80_STECR</name>